<evidence type="ECO:0000313" key="3">
    <source>
        <dbReference type="Proteomes" id="UP001595975"/>
    </source>
</evidence>
<comment type="caution">
    <text evidence="2">The sequence shown here is derived from an EMBL/GenBank/DDBJ whole genome shotgun (WGS) entry which is preliminary data.</text>
</comment>
<sequence>MSYAKGLGVNAFSEIVYYLGGSCSTLRTDVGIDAEAQGRGSLRLVVTDGGDGTTSDHADWAAPVLTC</sequence>
<protein>
    <submittedName>
        <fullName evidence="2">NPCBM/NEW2 domain-containing protein</fullName>
    </submittedName>
</protein>
<dbReference type="SMART" id="SM00776">
    <property type="entry name" value="NPCBM"/>
    <property type="match status" value="1"/>
</dbReference>
<reference evidence="3" key="1">
    <citation type="journal article" date="2019" name="Int. J. Syst. Evol. Microbiol.">
        <title>The Global Catalogue of Microorganisms (GCM) 10K type strain sequencing project: providing services to taxonomists for standard genome sequencing and annotation.</title>
        <authorList>
            <consortium name="The Broad Institute Genomics Platform"/>
            <consortium name="The Broad Institute Genome Sequencing Center for Infectious Disease"/>
            <person name="Wu L."/>
            <person name="Ma J."/>
        </authorList>
    </citation>
    <scope>NUCLEOTIDE SEQUENCE [LARGE SCALE GENOMIC DNA]</scope>
    <source>
        <strain evidence="3">CGMCC 4.1437</strain>
    </source>
</reference>
<evidence type="ECO:0000313" key="2">
    <source>
        <dbReference type="EMBL" id="MFC5667702.1"/>
    </source>
</evidence>
<dbReference type="Gene3D" id="2.60.120.1060">
    <property type="entry name" value="NPCBM/NEW2 domain"/>
    <property type="match status" value="2"/>
</dbReference>
<dbReference type="Pfam" id="PF08305">
    <property type="entry name" value="NPCBM"/>
    <property type="match status" value="1"/>
</dbReference>
<dbReference type="InterPro" id="IPR038637">
    <property type="entry name" value="NPCBM_sf"/>
</dbReference>
<name>A0ABW0XAY1_9ACTN</name>
<dbReference type="SUPFAM" id="SSF49785">
    <property type="entry name" value="Galactose-binding domain-like"/>
    <property type="match status" value="1"/>
</dbReference>
<accession>A0ABW0XAY1</accession>
<keyword evidence="3" id="KW-1185">Reference proteome</keyword>
<proteinExistence type="predicted"/>
<dbReference type="InterPro" id="IPR013222">
    <property type="entry name" value="Glyco_hyd_98_carb-bd"/>
</dbReference>
<feature type="domain" description="Glycosyl hydrolase family 98 putative carbohydrate-binding module" evidence="1">
    <location>
        <begin position="1"/>
        <end position="67"/>
    </location>
</feature>
<dbReference type="EMBL" id="JBHSOF010000065">
    <property type="protein sequence ID" value="MFC5667702.1"/>
    <property type="molecule type" value="Genomic_DNA"/>
</dbReference>
<evidence type="ECO:0000259" key="1">
    <source>
        <dbReference type="SMART" id="SM00776"/>
    </source>
</evidence>
<dbReference type="InterPro" id="IPR008979">
    <property type="entry name" value="Galactose-bd-like_sf"/>
</dbReference>
<dbReference type="RefSeq" id="WP_380229366.1">
    <property type="nucleotide sequence ID" value="NZ_JBHSOF010000065.1"/>
</dbReference>
<dbReference type="Proteomes" id="UP001595975">
    <property type="component" value="Unassembled WGS sequence"/>
</dbReference>
<organism evidence="2 3">
    <name type="scientific">Kitasatospora misakiensis</name>
    <dbReference type="NCBI Taxonomy" id="67330"/>
    <lineage>
        <taxon>Bacteria</taxon>
        <taxon>Bacillati</taxon>
        <taxon>Actinomycetota</taxon>
        <taxon>Actinomycetes</taxon>
        <taxon>Kitasatosporales</taxon>
        <taxon>Streptomycetaceae</taxon>
        <taxon>Kitasatospora</taxon>
    </lineage>
</organism>
<gene>
    <name evidence="2" type="ORF">ACFP3U_32655</name>
</gene>